<sequence length="253" mass="30701">MEIRLLEKGYKNNDQFYRDFLEDQITLKDEYFSGEVVQLQEVPDFPIYMAHGSEEERKSLFLEAFEVLSNSYLNTDRDIHFEELFWHSLLVTRKRDYLLENYPQIKEGINHFNNIVLKKFDWENYIYKCILGAQYINDFVKEENKRKHYYSLLVDNLDLYNYIIKYEIFRNDQFLINILDIIDELDLSKVLKAKIVDREDLGKDERVGRRVIFEFNKSYPVIMSPMLDKEELNEVFLKYLSYYYDLSNLETPV</sequence>
<dbReference type="EMBL" id="JBIACK010000001">
    <property type="protein sequence ID" value="MFE8699829.1"/>
    <property type="molecule type" value="Genomic_DNA"/>
</dbReference>
<keyword evidence="2" id="KW-1185">Reference proteome</keyword>
<dbReference type="RefSeq" id="WP_389358357.1">
    <property type="nucleotide sequence ID" value="NZ_JBIACK010000001.1"/>
</dbReference>
<organism evidence="1 2">
    <name type="scientific">Cytobacillus spartinae</name>
    <dbReference type="NCBI Taxonomy" id="3299023"/>
    <lineage>
        <taxon>Bacteria</taxon>
        <taxon>Bacillati</taxon>
        <taxon>Bacillota</taxon>
        <taxon>Bacilli</taxon>
        <taxon>Bacillales</taxon>
        <taxon>Bacillaceae</taxon>
        <taxon>Cytobacillus</taxon>
    </lineage>
</organism>
<comment type="caution">
    <text evidence="1">The sequence shown here is derived from an EMBL/GenBank/DDBJ whole genome shotgun (WGS) entry which is preliminary data.</text>
</comment>
<gene>
    <name evidence="1" type="ORF">ACFYKX_04250</name>
</gene>
<proteinExistence type="predicted"/>
<dbReference type="Proteomes" id="UP001601059">
    <property type="component" value="Unassembled WGS sequence"/>
</dbReference>
<reference evidence="1 2" key="1">
    <citation type="submission" date="2024-08" db="EMBL/GenBank/DDBJ databases">
        <title>Two novel Cytobacillus novel species.</title>
        <authorList>
            <person name="Liu G."/>
        </authorList>
    </citation>
    <scope>NUCLEOTIDE SEQUENCE [LARGE SCALE GENOMIC DNA]</scope>
    <source>
        <strain evidence="1 2">FJAT-54145</strain>
    </source>
</reference>
<evidence type="ECO:0000313" key="1">
    <source>
        <dbReference type="EMBL" id="MFE8699829.1"/>
    </source>
</evidence>
<evidence type="ECO:0000313" key="2">
    <source>
        <dbReference type="Proteomes" id="UP001601059"/>
    </source>
</evidence>
<name>A0ABW6K6P9_9BACI</name>
<protein>
    <submittedName>
        <fullName evidence="1">Uncharacterized protein</fullName>
    </submittedName>
</protein>
<accession>A0ABW6K6P9</accession>